<dbReference type="Proteomes" id="UP000541558">
    <property type="component" value="Unassembled WGS sequence"/>
</dbReference>
<feature type="region of interest" description="Disordered" evidence="1">
    <location>
        <begin position="544"/>
        <end position="582"/>
    </location>
</feature>
<organism evidence="2 3">
    <name type="scientific">Ephemerocybe angulata</name>
    <dbReference type="NCBI Taxonomy" id="980116"/>
    <lineage>
        <taxon>Eukaryota</taxon>
        <taxon>Fungi</taxon>
        <taxon>Dikarya</taxon>
        <taxon>Basidiomycota</taxon>
        <taxon>Agaricomycotina</taxon>
        <taxon>Agaricomycetes</taxon>
        <taxon>Agaricomycetidae</taxon>
        <taxon>Agaricales</taxon>
        <taxon>Agaricineae</taxon>
        <taxon>Psathyrellaceae</taxon>
        <taxon>Ephemerocybe</taxon>
    </lineage>
</organism>
<protein>
    <submittedName>
        <fullName evidence="2">Uncharacterized protein</fullName>
    </submittedName>
</protein>
<sequence>MDDVPVALQERPITASVPSAAIEELPEELMWAILADSSLEKADLLACARSSRLLNKIAVQRLLRDDGIHKPTSYCEIRLVHNPMVEIDSLVALMHSVHITKMRDLRFSFSRFSYGGLAPPLRRALRCVRKIHADEVTLSFGSSYSPSTNDYLTETGSIFEELLNEIIKRSSKKIRFIGSEDLMSGFYTYQSLEQPIPAVQVDNAEVAPPAQEDGHPSRIVDADDWAKQVGENSELQCKGSEATVLTQGTSSEDPLMKDESDILHARDIESDKPCVLGEDAIKNDNVGENTIEVSSDNTSHTDGTAFPEEKTLEKDKPDNSDEVAQEEAGTCTTSVSNNEDTSDRDGTDNNSEGTVKGDNATVSKEDTIVQDDLRYLPTEANPTRFVIKCSEEALAKTRLTHVNLDTSDFLRPPFSRWMFGILRASPMQSFSLSFSQFTSDLEETGFCLKRLASVLPGITRLYLYNITTPNSVPILFKWINMFPSLEHLQIEPRVTIDYADVSESAPTPILGSYTFAPKLKYIEAPHQFLEYFFNEAQRTSASGALSEAKITSPPTASETSTDGPKPTKPAFNPVDKSSSSSPLLPGSLFPSLEIVRMISYCKNGHKLSIPALANAVRSIKPVVLPTIPAPDAKGVSIAVDIKFDSNFRGLPSSSHSDIPGKVVKQSLSMQTHLEALAGVSEMQLYLPGDRDEIMQGTFNSRIMDVMSLFTGLKNLKLVETLKGPLNPTEQEEMRSVFVTDFKQRYPQLKRVDVVYL</sequence>
<evidence type="ECO:0000256" key="1">
    <source>
        <dbReference type="SAM" id="MobiDB-lite"/>
    </source>
</evidence>
<name>A0A8H5BN39_9AGAR</name>
<feature type="compositionally biased region" description="Polar residues" evidence="1">
    <location>
        <begin position="552"/>
        <end position="562"/>
    </location>
</feature>
<feature type="region of interest" description="Disordered" evidence="1">
    <location>
        <begin position="279"/>
        <end position="364"/>
    </location>
</feature>
<proteinExistence type="predicted"/>
<keyword evidence="3" id="KW-1185">Reference proteome</keyword>
<dbReference type="AlphaFoldDB" id="A0A8H5BN39"/>
<evidence type="ECO:0000313" key="3">
    <source>
        <dbReference type="Proteomes" id="UP000541558"/>
    </source>
</evidence>
<dbReference type="EMBL" id="JAACJK010000163">
    <property type="protein sequence ID" value="KAF5326402.1"/>
    <property type="molecule type" value="Genomic_DNA"/>
</dbReference>
<dbReference type="OrthoDB" id="10297036at2759"/>
<comment type="caution">
    <text evidence="2">The sequence shown here is derived from an EMBL/GenBank/DDBJ whole genome shotgun (WGS) entry which is preliminary data.</text>
</comment>
<evidence type="ECO:0000313" key="2">
    <source>
        <dbReference type="EMBL" id="KAF5326402.1"/>
    </source>
</evidence>
<feature type="compositionally biased region" description="Polar residues" evidence="1">
    <location>
        <begin position="286"/>
        <end position="302"/>
    </location>
</feature>
<accession>A0A8H5BN39</accession>
<gene>
    <name evidence="2" type="ORF">D9611_000493</name>
</gene>
<feature type="compositionally biased region" description="Polar residues" evidence="1">
    <location>
        <begin position="330"/>
        <end position="339"/>
    </location>
</feature>
<feature type="compositionally biased region" description="Basic and acidic residues" evidence="1">
    <location>
        <begin position="307"/>
        <end position="319"/>
    </location>
</feature>
<reference evidence="2 3" key="1">
    <citation type="journal article" date="2020" name="ISME J.">
        <title>Uncovering the hidden diversity of litter-decomposition mechanisms in mushroom-forming fungi.</title>
        <authorList>
            <person name="Floudas D."/>
            <person name="Bentzer J."/>
            <person name="Ahren D."/>
            <person name="Johansson T."/>
            <person name="Persson P."/>
            <person name="Tunlid A."/>
        </authorList>
    </citation>
    <scope>NUCLEOTIDE SEQUENCE [LARGE SCALE GENOMIC DNA]</scope>
    <source>
        <strain evidence="2 3">CBS 175.51</strain>
    </source>
</reference>